<reference evidence="4 5" key="1">
    <citation type="journal article" date="2017" name="Mol. Biol. Evol.">
        <title>The 4-celled Tetrabaena socialis nuclear genome reveals the essential components for genetic control of cell number at the origin of multicellularity in the volvocine lineage.</title>
        <authorList>
            <person name="Featherston J."/>
            <person name="Arakaki Y."/>
            <person name="Hanschen E.R."/>
            <person name="Ferris P.J."/>
            <person name="Michod R.E."/>
            <person name="Olson B.J.S.C."/>
            <person name="Nozaki H."/>
            <person name="Durand P.M."/>
        </authorList>
    </citation>
    <scope>NUCLEOTIDE SEQUENCE [LARGE SCALE GENOMIC DNA]</scope>
    <source>
        <strain evidence="4 5">NIES-571</strain>
    </source>
</reference>
<dbReference type="Pfam" id="PF00078">
    <property type="entry name" value="RVT_1"/>
    <property type="match status" value="1"/>
</dbReference>
<dbReference type="InterPro" id="IPR011010">
    <property type="entry name" value="DNA_brk_join_enz"/>
</dbReference>
<dbReference type="CDD" id="cd09275">
    <property type="entry name" value="RNase_HI_RT_DIRS1"/>
    <property type="match status" value="1"/>
</dbReference>
<sequence>MGESPYNLMSFMKNYSSQAHRDAHDALLKCLFWIGEGLGRFDGVTFVWLSLGVRFIPEDGSLCVMNASAVEHGTEACAPAELPAAAARWCAVFFTRAQDLALSAQLHKGSLNHPAEWSQLQQVVAEARRGDPAVKVKGLEGLCRQASALKQFLMDQKDAEVAVVSKLGAHGHGWRKASGQGNSGKAAASSALRLGRCLLEGSLASNSSLGCSRLAPSQPLDLQVCTTGRPTVVLGVDPVDAPSSSCVLAAHTVMRLEARARIKVLFGELQTLGAFTQFCAAGFVLVGPARRKNEKPWHQLGLGPNVVLVSQFPVHLCGSGNQMRARVFAIAAPGTLVGSGCIPIGALAAGMVPLGVWRGARVAIRLLHPLQDLPPNGFLGKRDLASGFHHVKLAPEARRYMGFHHPVSGRLQRWVVLPFGASQSPPIFVEVTAAARTIFQAECDARGLNVKIFVYVDDFMLLGAAWSDVRGAFEVLDEVGGELGLEWKLAKDRGRDEPLQQLEFLGLLFDTVRQQMSIAPSKRERYCAAVQHLLSAAQSSSRVRRQVLAATVGKLAFVAQACRWGFGFLQGLFDALYASDANTVLLPPDACDDLAAWEQILRSDNSCWDGVKSLTTSSMDLVGGEFRGADGAVIFTDASGQGYGAAWEAEELQGVWAADQRQLHIAWLELTAILQALRTFGPQLQRRRVLIRCDNTQAVAAVTRGATRIREGRAICRQIALLAVHHGFEVRAEHIRGVDNVRADRLSRHLEAARHQQLRLRPGVFARLCPAGTSYAPIVDCCCDDAGSNAQAGCREFFSPARSVVGQAAALAGKVLWAFPPAELVGEVLEEVQAAARQDTQRTRATVVVPKWPERSWFPRFVRGRRSPFRLDLTLPAGRCYCLWPSGREADASPYDLLDPLRCLWPPVPAMPAGGRCQHGHFGARSYHRECLDLAASAYAGGWFMCGLCVLGAAGADPWRAAGPALCLAAEYVGLAGAAVALDSADTYRSHRRRFVRFCEEQLGLLEEQALPTAREATLNPMLLCLFITYAASRYAASTVEGTLSALSDWERSRGVAAAECARQHPRVRTALRRALRERRQPSPEGNSVKAPVTVGLLRLAVAWLWQGAQRQPGSGPQNACDACWIAVGFFGMLRRSELHALTLADVVAVPGGGVHVRIRRSKTDQLGRGAWVILAETSGSGVPIGRIVQRHLDFLGQRGFVGGSPLFPRVTTGPAVGAVAMAKGAFTAGLRGVFARLQIEFPNLRMNLGLFSAHSLRRGGAIAAAEAGVSRELLKLHGRWRSDAVDAYLQASLATRLSVVGSM</sequence>
<evidence type="ECO:0000256" key="2">
    <source>
        <dbReference type="ARBA" id="ARBA00023172"/>
    </source>
</evidence>
<dbReference type="InterPro" id="IPR043502">
    <property type="entry name" value="DNA/RNA_pol_sf"/>
</dbReference>
<dbReference type="InterPro" id="IPR043128">
    <property type="entry name" value="Rev_trsase/Diguanyl_cyclase"/>
</dbReference>
<dbReference type="EMBL" id="PGGS01000064">
    <property type="protein sequence ID" value="PNH10171.1"/>
    <property type="molecule type" value="Genomic_DNA"/>
</dbReference>
<dbReference type="Gene3D" id="3.30.70.270">
    <property type="match status" value="1"/>
</dbReference>
<evidence type="ECO:0000259" key="3">
    <source>
        <dbReference type="Pfam" id="PF00078"/>
    </source>
</evidence>
<dbReference type="GO" id="GO:0003677">
    <property type="term" value="F:DNA binding"/>
    <property type="evidence" value="ECO:0007669"/>
    <property type="project" value="UniProtKB-KW"/>
</dbReference>
<dbReference type="SUPFAM" id="SSF47823">
    <property type="entry name" value="lambda integrase-like, N-terminal domain"/>
    <property type="match status" value="1"/>
</dbReference>
<dbReference type="GO" id="GO:0006310">
    <property type="term" value="P:DNA recombination"/>
    <property type="evidence" value="ECO:0007669"/>
    <property type="project" value="UniProtKB-KW"/>
</dbReference>
<dbReference type="InterPro" id="IPR013762">
    <property type="entry name" value="Integrase-like_cat_sf"/>
</dbReference>
<dbReference type="Gene3D" id="3.10.10.10">
    <property type="entry name" value="HIV Type 1 Reverse Transcriptase, subunit A, domain 1"/>
    <property type="match status" value="1"/>
</dbReference>
<comment type="caution">
    <text evidence="4">The sequence shown here is derived from an EMBL/GenBank/DDBJ whole genome shotgun (WGS) entry which is preliminary data.</text>
</comment>
<dbReference type="InterPro" id="IPR000477">
    <property type="entry name" value="RT_dom"/>
</dbReference>
<accession>A0A2J8ACC1</accession>
<dbReference type="InterPro" id="IPR036397">
    <property type="entry name" value="RNaseH_sf"/>
</dbReference>
<dbReference type="InterPro" id="IPR010998">
    <property type="entry name" value="Integrase_recombinase_N"/>
</dbReference>
<dbReference type="SUPFAM" id="SSF56349">
    <property type="entry name" value="DNA breaking-rejoining enzymes"/>
    <property type="match status" value="1"/>
</dbReference>
<name>A0A2J8ACC1_9CHLO</name>
<proteinExistence type="predicted"/>
<dbReference type="PANTHER" id="PTHR33050:SF7">
    <property type="entry name" value="RIBONUCLEASE H"/>
    <property type="match status" value="1"/>
</dbReference>
<dbReference type="InterPro" id="IPR052055">
    <property type="entry name" value="Hepadnavirus_pol/RT"/>
</dbReference>
<evidence type="ECO:0000313" key="5">
    <source>
        <dbReference type="Proteomes" id="UP000236333"/>
    </source>
</evidence>
<organism evidence="4 5">
    <name type="scientific">Tetrabaena socialis</name>
    <dbReference type="NCBI Taxonomy" id="47790"/>
    <lineage>
        <taxon>Eukaryota</taxon>
        <taxon>Viridiplantae</taxon>
        <taxon>Chlorophyta</taxon>
        <taxon>core chlorophytes</taxon>
        <taxon>Chlorophyceae</taxon>
        <taxon>CS clade</taxon>
        <taxon>Chlamydomonadales</taxon>
        <taxon>Tetrabaenaceae</taxon>
        <taxon>Tetrabaena</taxon>
    </lineage>
</organism>
<dbReference type="Gene3D" id="3.30.420.10">
    <property type="entry name" value="Ribonuclease H-like superfamily/Ribonuclease H"/>
    <property type="match status" value="1"/>
</dbReference>
<gene>
    <name evidence="4" type="ORF">TSOC_003112</name>
</gene>
<dbReference type="GO" id="GO:0015074">
    <property type="term" value="P:DNA integration"/>
    <property type="evidence" value="ECO:0007669"/>
    <property type="project" value="InterPro"/>
</dbReference>
<evidence type="ECO:0000256" key="1">
    <source>
        <dbReference type="ARBA" id="ARBA00023125"/>
    </source>
</evidence>
<feature type="domain" description="Reverse transcriptase" evidence="3">
    <location>
        <begin position="381"/>
        <end position="495"/>
    </location>
</feature>
<protein>
    <recommendedName>
        <fullName evidence="3">Reverse transcriptase domain-containing protein</fullName>
    </recommendedName>
</protein>
<keyword evidence="5" id="KW-1185">Reference proteome</keyword>
<dbReference type="Proteomes" id="UP000236333">
    <property type="component" value="Unassembled WGS sequence"/>
</dbReference>
<evidence type="ECO:0000313" key="4">
    <source>
        <dbReference type="EMBL" id="PNH10171.1"/>
    </source>
</evidence>
<dbReference type="OrthoDB" id="2897838at2759"/>
<dbReference type="SUPFAM" id="SSF56672">
    <property type="entry name" value="DNA/RNA polymerases"/>
    <property type="match status" value="1"/>
</dbReference>
<dbReference type="PANTHER" id="PTHR33050">
    <property type="entry name" value="REVERSE TRANSCRIPTASE DOMAIN-CONTAINING PROTEIN"/>
    <property type="match status" value="1"/>
</dbReference>
<dbReference type="Gene3D" id="1.10.150.130">
    <property type="match status" value="1"/>
</dbReference>
<keyword evidence="2" id="KW-0233">DNA recombination</keyword>
<keyword evidence="1" id="KW-0238">DNA-binding</keyword>
<dbReference type="Gene3D" id="1.10.443.10">
    <property type="entry name" value="Intergrase catalytic core"/>
    <property type="match status" value="1"/>
</dbReference>